<comment type="caution">
    <text evidence="1">The sequence shown here is derived from an EMBL/GenBank/DDBJ whole genome shotgun (WGS) entry which is preliminary data.</text>
</comment>
<dbReference type="Proteomes" id="UP001597183">
    <property type="component" value="Unassembled WGS sequence"/>
</dbReference>
<dbReference type="RefSeq" id="WP_317791857.1">
    <property type="nucleotide sequence ID" value="NZ_AP028461.1"/>
</dbReference>
<evidence type="ECO:0000313" key="1">
    <source>
        <dbReference type="EMBL" id="MFD1373306.1"/>
    </source>
</evidence>
<name>A0ABW4ARJ9_9ACTN</name>
<keyword evidence="2" id="KW-1185">Reference proteome</keyword>
<organism evidence="1 2">
    <name type="scientific">Actinoplanes sichuanensis</name>
    <dbReference type="NCBI Taxonomy" id="512349"/>
    <lineage>
        <taxon>Bacteria</taxon>
        <taxon>Bacillati</taxon>
        <taxon>Actinomycetota</taxon>
        <taxon>Actinomycetes</taxon>
        <taxon>Micromonosporales</taxon>
        <taxon>Micromonosporaceae</taxon>
        <taxon>Actinoplanes</taxon>
    </lineage>
</organism>
<gene>
    <name evidence="1" type="ORF">ACFQ5G_48925</name>
</gene>
<reference evidence="2" key="1">
    <citation type="journal article" date="2019" name="Int. J. Syst. Evol. Microbiol.">
        <title>The Global Catalogue of Microorganisms (GCM) 10K type strain sequencing project: providing services to taxonomists for standard genome sequencing and annotation.</title>
        <authorList>
            <consortium name="The Broad Institute Genomics Platform"/>
            <consortium name="The Broad Institute Genome Sequencing Center for Infectious Disease"/>
            <person name="Wu L."/>
            <person name="Ma J."/>
        </authorList>
    </citation>
    <scope>NUCLEOTIDE SEQUENCE [LARGE SCALE GENOMIC DNA]</scope>
    <source>
        <strain evidence="2">CCM 7526</strain>
    </source>
</reference>
<accession>A0ABW4ARJ9</accession>
<sequence>MKAEEAPFPASWWGTGLASAGVAARPDVGTYGRYSFAELPPLPFSLNGDFGWLREQAAHDAWAINENGGTHEELPLLRSACEAAGLALPDSFVRFMSTPELQERVRSSTACYLDLDVGSVPSPTGKGHLIRFLADQQGCLFWYLYLTEDGSEHAVVCTVDLYSHGDEPDPAAEPDEIQFCAESFEAFLCRYWLENEIFFAEDDEDELPAVAAEYIERYRT</sequence>
<proteinExistence type="predicted"/>
<protein>
    <recommendedName>
        <fullName evidence="3">SMI1/KNR4 family protein</fullName>
    </recommendedName>
</protein>
<evidence type="ECO:0008006" key="3">
    <source>
        <dbReference type="Google" id="ProtNLM"/>
    </source>
</evidence>
<evidence type="ECO:0000313" key="2">
    <source>
        <dbReference type="Proteomes" id="UP001597183"/>
    </source>
</evidence>
<dbReference type="EMBL" id="JBHTMK010000065">
    <property type="protein sequence ID" value="MFD1373306.1"/>
    <property type="molecule type" value="Genomic_DNA"/>
</dbReference>